<evidence type="ECO:0000259" key="2">
    <source>
        <dbReference type="Pfam" id="PF03061"/>
    </source>
</evidence>
<protein>
    <submittedName>
        <fullName evidence="3">PaaI family thioesterase</fullName>
    </submittedName>
</protein>
<accession>A0A9J6PJD1</accession>
<dbReference type="InterPro" id="IPR006683">
    <property type="entry name" value="Thioestr_dom"/>
</dbReference>
<name>A0A9J6PJD1_9PROT</name>
<dbReference type="InterPro" id="IPR029069">
    <property type="entry name" value="HotDog_dom_sf"/>
</dbReference>
<evidence type="ECO:0000313" key="3">
    <source>
        <dbReference type="EMBL" id="MCP1336655.1"/>
    </source>
</evidence>
<dbReference type="RefSeq" id="WP_269332606.1">
    <property type="nucleotide sequence ID" value="NZ_JAMZFT010000002.1"/>
</dbReference>
<dbReference type="GO" id="GO:0016289">
    <property type="term" value="F:acyl-CoA hydrolase activity"/>
    <property type="evidence" value="ECO:0007669"/>
    <property type="project" value="TreeGrafter"/>
</dbReference>
<dbReference type="Pfam" id="PF03061">
    <property type="entry name" value="4HBT"/>
    <property type="match status" value="1"/>
</dbReference>
<keyword evidence="1" id="KW-0378">Hydrolase</keyword>
<organism evidence="3 4">
    <name type="scientific">Futiania mangrovi</name>
    <dbReference type="NCBI Taxonomy" id="2959716"/>
    <lineage>
        <taxon>Bacteria</taxon>
        <taxon>Pseudomonadati</taxon>
        <taxon>Pseudomonadota</taxon>
        <taxon>Alphaproteobacteria</taxon>
        <taxon>Futianiales</taxon>
        <taxon>Futianiaceae</taxon>
        <taxon>Futiania</taxon>
    </lineage>
</organism>
<dbReference type="NCBIfam" id="TIGR00369">
    <property type="entry name" value="unchar_dom_1"/>
    <property type="match status" value="1"/>
</dbReference>
<dbReference type="Proteomes" id="UP001055804">
    <property type="component" value="Unassembled WGS sequence"/>
</dbReference>
<dbReference type="AlphaFoldDB" id="A0A9J6PJD1"/>
<dbReference type="PANTHER" id="PTHR42856:SF1">
    <property type="entry name" value="ACYL-COENZYME A THIOESTERASE PAAI"/>
    <property type="match status" value="1"/>
</dbReference>
<reference evidence="3" key="1">
    <citation type="submission" date="2022-06" db="EMBL/GenBank/DDBJ databases">
        <title>Isolation and Genomics of Futiania mangrovii gen. nov., sp. nov., a Rare and Metabolically-versatile member in the Class Alphaproteobacteria.</title>
        <authorList>
            <person name="Liu L."/>
            <person name="Huang W.-C."/>
            <person name="Pan J."/>
            <person name="Li J."/>
            <person name="Huang Y."/>
            <person name="Du H."/>
            <person name="Liu Y."/>
            <person name="Li M."/>
        </authorList>
    </citation>
    <scope>NUCLEOTIDE SEQUENCE</scope>
    <source>
        <strain evidence="3">FT118</strain>
    </source>
</reference>
<keyword evidence="4" id="KW-1185">Reference proteome</keyword>
<dbReference type="Gene3D" id="3.10.129.10">
    <property type="entry name" value="Hotdog Thioesterase"/>
    <property type="match status" value="1"/>
</dbReference>
<proteinExistence type="predicted"/>
<evidence type="ECO:0000256" key="1">
    <source>
        <dbReference type="ARBA" id="ARBA00022801"/>
    </source>
</evidence>
<dbReference type="SUPFAM" id="SSF54637">
    <property type="entry name" value="Thioesterase/thiol ester dehydrase-isomerase"/>
    <property type="match status" value="1"/>
</dbReference>
<dbReference type="InterPro" id="IPR052723">
    <property type="entry name" value="Acyl-CoA_thioesterase_PaaI"/>
</dbReference>
<dbReference type="InterPro" id="IPR003736">
    <property type="entry name" value="PAAI_dom"/>
</dbReference>
<sequence length="145" mass="15582">MTSFDPIAAEPRTGFQTLTDYRLTEWSENRAVVEMDAGPQHGNRNNVVHGGMVMTLLDAAAGYAITWSDKPDVLRRTMTVSLTVNFMAPAREGPLRAVAVARGGGRKVVTCTAEVTDVDGTVVAIAQGTFRNLPPVHRDGTPVTD</sequence>
<comment type="caution">
    <text evidence="3">The sequence shown here is derived from an EMBL/GenBank/DDBJ whole genome shotgun (WGS) entry which is preliminary data.</text>
</comment>
<dbReference type="PANTHER" id="PTHR42856">
    <property type="entry name" value="ACYL-COENZYME A THIOESTERASE PAAI"/>
    <property type="match status" value="1"/>
</dbReference>
<dbReference type="CDD" id="cd03443">
    <property type="entry name" value="PaaI_thioesterase"/>
    <property type="match status" value="1"/>
</dbReference>
<feature type="domain" description="Thioesterase" evidence="2">
    <location>
        <begin position="45"/>
        <end position="124"/>
    </location>
</feature>
<evidence type="ECO:0000313" key="4">
    <source>
        <dbReference type="Proteomes" id="UP001055804"/>
    </source>
</evidence>
<gene>
    <name evidence="3" type="ORF">NJQ99_09575</name>
</gene>
<dbReference type="EMBL" id="JAMZFT010000002">
    <property type="protein sequence ID" value="MCP1336655.1"/>
    <property type="molecule type" value="Genomic_DNA"/>
</dbReference>